<accession>A0A381R2N7</accession>
<organism evidence="1">
    <name type="scientific">marine metagenome</name>
    <dbReference type="NCBI Taxonomy" id="408172"/>
    <lineage>
        <taxon>unclassified sequences</taxon>
        <taxon>metagenomes</taxon>
        <taxon>ecological metagenomes</taxon>
    </lineage>
</organism>
<dbReference type="InterPro" id="IPR021130">
    <property type="entry name" value="PRib-ATP_PPHydrolase-like"/>
</dbReference>
<dbReference type="EMBL" id="UINC01001660">
    <property type="protein sequence ID" value="SUZ85996.1"/>
    <property type="molecule type" value="Genomic_DNA"/>
</dbReference>
<dbReference type="InterPro" id="IPR033653">
    <property type="entry name" value="NTP-PPase_DR2231-like"/>
</dbReference>
<sequence>MITNAIDQVKEFADTFNIYYSEDMNANLDKSTIDLRFRLMEEENLEYLEAAKNNDIVEIADALGDILYILCGTILAHGLQHKIVEVFNEIQRSNMSKLDVNGKPVFREDGKILKGPNYFKPNIKDILDK</sequence>
<evidence type="ECO:0008006" key="2">
    <source>
        <dbReference type="Google" id="ProtNLM"/>
    </source>
</evidence>
<reference evidence="1" key="1">
    <citation type="submission" date="2018-05" db="EMBL/GenBank/DDBJ databases">
        <authorList>
            <person name="Lanie J.A."/>
            <person name="Ng W.-L."/>
            <person name="Kazmierczak K.M."/>
            <person name="Andrzejewski T.M."/>
            <person name="Davidsen T.M."/>
            <person name="Wayne K.J."/>
            <person name="Tettelin H."/>
            <person name="Glass J.I."/>
            <person name="Rusch D."/>
            <person name="Podicherti R."/>
            <person name="Tsui H.-C.T."/>
            <person name="Winkler M.E."/>
        </authorList>
    </citation>
    <scope>NUCLEOTIDE SEQUENCE</scope>
</reference>
<dbReference type="SUPFAM" id="SSF101386">
    <property type="entry name" value="all-alpha NTP pyrophosphatases"/>
    <property type="match status" value="1"/>
</dbReference>
<dbReference type="CDD" id="cd11530">
    <property type="entry name" value="NTP-PPase_DR2231_like"/>
    <property type="match status" value="1"/>
</dbReference>
<gene>
    <name evidence="1" type="ORF">METZ01_LOCUS38850</name>
</gene>
<evidence type="ECO:0000313" key="1">
    <source>
        <dbReference type="EMBL" id="SUZ85996.1"/>
    </source>
</evidence>
<proteinExistence type="predicted"/>
<name>A0A381R2N7_9ZZZZ</name>
<protein>
    <recommendedName>
        <fullName evidence="2">Phosphoribosyl-ATP pyrophosphohydrolase</fullName>
    </recommendedName>
</protein>
<dbReference type="InterPro" id="IPR023292">
    <property type="entry name" value="NTP_PyroPHydrolase-like_dom_sf"/>
</dbReference>
<dbReference type="AlphaFoldDB" id="A0A381R2N7"/>
<dbReference type="Pfam" id="PF01503">
    <property type="entry name" value="PRA-PH"/>
    <property type="match status" value="1"/>
</dbReference>
<dbReference type="Gene3D" id="1.10.3420.10">
    <property type="entry name" value="putative ntp pyrophosphohydrolase like domain"/>
    <property type="match status" value="1"/>
</dbReference>